<dbReference type="Proteomes" id="UP000276215">
    <property type="component" value="Unassembled WGS sequence"/>
</dbReference>
<keyword evidence="2" id="KW-1185">Reference proteome</keyword>
<accession>A0A3N4JRH4</accession>
<evidence type="ECO:0000313" key="1">
    <source>
        <dbReference type="EMBL" id="RPB00924.1"/>
    </source>
</evidence>
<name>A0A3N4JRH4_9PEZI</name>
<gene>
    <name evidence="1" type="ORF">L873DRAFT_712627</name>
</gene>
<protein>
    <submittedName>
        <fullName evidence="1">Uncharacterized protein</fullName>
    </submittedName>
</protein>
<organism evidence="1 2">
    <name type="scientific">Choiromyces venosus 120613-1</name>
    <dbReference type="NCBI Taxonomy" id="1336337"/>
    <lineage>
        <taxon>Eukaryota</taxon>
        <taxon>Fungi</taxon>
        <taxon>Dikarya</taxon>
        <taxon>Ascomycota</taxon>
        <taxon>Pezizomycotina</taxon>
        <taxon>Pezizomycetes</taxon>
        <taxon>Pezizales</taxon>
        <taxon>Tuberaceae</taxon>
        <taxon>Choiromyces</taxon>
    </lineage>
</organism>
<evidence type="ECO:0000313" key="2">
    <source>
        <dbReference type="Proteomes" id="UP000276215"/>
    </source>
</evidence>
<reference evidence="1 2" key="1">
    <citation type="journal article" date="2018" name="Nat. Ecol. Evol.">
        <title>Pezizomycetes genomes reveal the molecular basis of ectomycorrhizal truffle lifestyle.</title>
        <authorList>
            <person name="Murat C."/>
            <person name="Payen T."/>
            <person name="Noel B."/>
            <person name="Kuo A."/>
            <person name="Morin E."/>
            <person name="Chen J."/>
            <person name="Kohler A."/>
            <person name="Krizsan K."/>
            <person name="Balestrini R."/>
            <person name="Da Silva C."/>
            <person name="Montanini B."/>
            <person name="Hainaut M."/>
            <person name="Levati E."/>
            <person name="Barry K.W."/>
            <person name="Belfiori B."/>
            <person name="Cichocki N."/>
            <person name="Clum A."/>
            <person name="Dockter R.B."/>
            <person name="Fauchery L."/>
            <person name="Guy J."/>
            <person name="Iotti M."/>
            <person name="Le Tacon F."/>
            <person name="Lindquist E.A."/>
            <person name="Lipzen A."/>
            <person name="Malagnac F."/>
            <person name="Mello A."/>
            <person name="Molinier V."/>
            <person name="Miyauchi S."/>
            <person name="Poulain J."/>
            <person name="Riccioni C."/>
            <person name="Rubini A."/>
            <person name="Sitrit Y."/>
            <person name="Splivallo R."/>
            <person name="Traeger S."/>
            <person name="Wang M."/>
            <person name="Zifcakova L."/>
            <person name="Wipf D."/>
            <person name="Zambonelli A."/>
            <person name="Paolocci F."/>
            <person name="Nowrousian M."/>
            <person name="Ottonello S."/>
            <person name="Baldrian P."/>
            <person name="Spatafora J.W."/>
            <person name="Henrissat B."/>
            <person name="Nagy L.G."/>
            <person name="Aury J.M."/>
            <person name="Wincker P."/>
            <person name="Grigoriev I.V."/>
            <person name="Bonfante P."/>
            <person name="Martin F.M."/>
        </authorList>
    </citation>
    <scope>NUCLEOTIDE SEQUENCE [LARGE SCALE GENOMIC DNA]</scope>
    <source>
        <strain evidence="1 2">120613-1</strain>
    </source>
</reference>
<dbReference type="AlphaFoldDB" id="A0A3N4JRH4"/>
<dbReference type="EMBL" id="ML120376">
    <property type="protein sequence ID" value="RPB00924.1"/>
    <property type="molecule type" value="Genomic_DNA"/>
</dbReference>
<proteinExistence type="predicted"/>
<sequence>MASASSADSELTKVLLAFLIFAQHQDPVNGDFDQLLFNCYPDIYVLARKNPTVFGIPNTEEAIYEFLWDKLRVHFSEVNAIVERHGLIEIRSSPPDMHQDFGIEGTNAPIDASNNELVEEFVEAMKDATDTYDSPASRPYQKWQGMTETEYRRLSCRLVVLFTFRVITFKC</sequence>